<dbReference type="OrthoDB" id="421154at2759"/>
<dbReference type="FunCoup" id="A0A165UAG2">
    <property type="interactions" value="217"/>
</dbReference>
<dbReference type="STRING" id="1314782.A0A165UAG2"/>
<dbReference type="CDD" id="cd12212">
    <property type="entry name" value="Fis1"/>
    <property type="match status" value="1"/>
</dbReference>
<reference evidence="11 12" key="1">
    <citation type="journal article" date="2016" name="Mol. Biol. Evol.">
        <title>Comparative Genomics of Early-Diverging Mushroom-Forming Fungi Provides Insights into the Origins of Lignocellulose Decay Capabilities.</title>
        <authorList>
            <person name="Nagy L.G."/>
            <person name="Riley R."/>
            <person name="Tritt A."/>
            <person name="Adam C."/>
            <person name="Daum C."/>
            <person name="Floudas D."/>
            <person name="Sun H."/>
            <person name="Yadav J.S."/>
            <person name="Pangilinan J."/>
            <person name="Larsson K.H."/>
            <person name="Matsuura K."/>
            <person name="Barry K."/>
            <person name="Labutti K."/>
            <person name="Kuo R."/>
            <person name="Ohm R.A."/>
            <person name="Bhattacharya S.S."/>
            <person name="Shirouzu T."/>
            <person name="Yoshinaga Y."/>
            <person name="Martin F.M."/>
            <person name="Grigoriev I.V."/>
            <person name="Hibbett D.S."/>
        </authorList>
    </citation>
    <scope>NUCLEOTIDE SEQUENCE [LARGE SCALE GENOMIC DNA]</scope>
    <source>
        <strain evidence="11 12">HHB14362 ss-1</strain>
    </source>
</reference>
<keyword evidence="4 10" id="KW-0812">Transmembrane</keyword>
<organism evidence="11 12">
    <name type="scientific">Neolentinus lepideus HHB14362 ss-1</name>
    <dbReference type="NCBI Taxonomy" id="1314782"/>
    <lineage>
        <taxon>Eukaryota</taxon>
        <taxon>Fungi</taxon>
        <taxon>Dikarya</taxon>
        <taxon>Basidiomycota</taxon>
        <taxon>Agaricomycotina</taxon>
        <taxon>Agaricomycetes</taxon>
        <taxon>Gloeophyllales</taxon>
        <taxon>Gloeophyllaceae</taxon>
        <taxon>Neolentinus</taxon>
    </lineage>
</organism>
<dbReference type="PANTHER" id="PTHR13247">
    <property type="entry name" value="TETRATRICOPEPTIDE REPEAT PROTEIN 11 TPR REPEAT PROTEIN 11"/>
    <property type="match status" value="1"/>
</dbReference>
<dbReference type="Gene3D" id="1.25.40.10">
    <property type="entry name" value="Tetratricopeptide repeat domain"/>
    <property type="match status" value="1"/>
</dbReference>
<dbReference type="SUPFAM" id="SSF48452">
    <property type="entry name" value="TPR-like"/>
    <property type="match status" value="1"/>
</dbReference>
<proteinExistence type="inferred from homology"/>
<dbReference type="InterPro" id="IPR016543">
    <property type="entry name" value="Fis1"/>
</dbReference>
<evidence type="ECO:0000256" key="7">
    <source>
        <dbReference type="ARBA" id="ARBA00023128"/>
    </source>
</evidence>
<comment type="domain">
    <text evidence="9">The C-terminus is required for mitochondrial localization, while the N-terminus is necessary for mitochondrial fission.</text>
</comment>
<evidence type="ECO:0000256" key="5">
    <source>
        <dbReference type="ARBA" id="ARBA00022787"/>
    </source>
</evidence>
<dbReference type="GO" id="GO:0016559">
    <property type="term" value="P:peroxisome fission"/>
    <property type="evidence" value="ECO:0007669"/>
    <property type="project" value="TreeGrafter"/>
</dbReference>
<name>A0A165UAG2_9AGAM</name>
<dbReference type="InterPro" id="IPR028061">
    <property type="entry name" value="Fis1_TPR_C"/>
</dbReference>
<dbReference type="AlphaFoldDB" id="A0A165UAG2"/>
<keyword evidence="7 9" id="KW-0496">Mitochondrion</keyword>
<dbReference type="PANTHER" id="PTHR13247:SF0">
    <property type="entry name" value="MITOCHONDRIAL FISSION 1 PROTEIN"/>
    <property type="match status" value="1"/>
</dbReference>
<dbReference type="InParanoid" id="A0A165UAG2"/>
<comment type="subcellular location">
    <subcellularLocation>
        <location evidence="1">Mitochondrion outer membrane</location>
        <topology evidence="1">Single-pass membrane protein</topology>
    </subcellularLocation>
</comment>
<evidence type="ECO:0000256" key="1">
    <source>
        <dbReference type="ARBA" id="ARBA00004572"/>
    </source>
</evidence>
<comment type="function">
    <text evidence="9">Has a role in mitochondrial fission.</text>
</comment>
<protein>
    <recommendedName>
        <fullName evidence="3 9">Mitochondrial fission 1 protein</fullName>
    </recommendedName>
</protein>
<dbReference type="GO" id="GO:0005778">
    <property type="term" value="C:peroxisomal membrane"/>
    <property type="evidence" value="ECO:0007669"/>
    <property type="project" value="TreeGrafter"/>
</dbReference>
<keyword evidence="8 9" id="KW-0472">Membrane</keyword>
<evidence type="ECO:0000256" key="3">
    <source>
        <dbReference type="ARBA" id="ARBA00014314"/>
    </source>
</evidence>
<dbReference type="InterPro" id="IPR033745">
    <property type="entry name" value="Fis1_cytosol"/>
</dbReference>
<evidence type="ECO:0000256" key="8">
    <source>
        <dbReference type="ARBA" id="ARBA00023136"/>
    </source>
</evidence>
<dbReference type="InterPro" id="IPR028058">
    <property type="entry name" value="Fis1_TPR_N"/>
</dbReference>
<evidence type="ECO:0000256" key="6">
    <source>
        <dbReference type="ARBA" id="ARBA00022989"/>
    </source>
</evidence>
<evidence type="ECO:0000313" key="11">
    <source>
        <dbReference type="EMBL" id="KZT27865.1"/>
    </source>
</evidence>
<evidence type="ECO:0000256" key="10">
    <source>
        <dbReference type="SAM" id="Phobius"/>
    </source>
</evidence>
<comment type="similarity">
    <text evidence="2 9">Belongs to the FIS1 family.</text>
</comment>
<dbReference type="PIRSF" id="PIRSF008835">
    <property type="entry name" value="TPR_repeat_11_Fis1"/>
    <property type="match status" value="1"/>
</dbReference>
<dbReference type="Pfam" id="PF14853">
    <property type="entry name" value="Fis1_TPR_C"/>
    <property type="match status" value="1"/>
</dbReference>
<dbReference type="Proteomes" id="UP000076761">
    <property type="component" value="Unassembled WGS sequence"/>
</dbReference>
<gene>
    <name evidence="11" type="ORF">NEOLEDRAFT_1167925</name>
</gene>
<evidence type="ECO:0000256" key="2">
    <source>
        <dbReference type="ARBA" id="ARBA00008937"/>
    </source>
</evidence>
<evidence type="ECO:0000256" key="4">
    <source>
        <dbReference type="ARBA" id="ARBA00022692"/>
    </source>
</evidence>
<evidence type="ECO:0000256" key="9">
    <source>
        <dbReference type="PIRNR" id="PIRNR008835"/>
    </source>
</evidence>
<dbReference type="GO" id="GO:0000422">
    <property type="term" value="P:autophagy of mitochondrion"/>
    <property type="evidence" value="ECO:0007669"/>
    <property type="project" value="TreeGrafter"/>
</dbReference>
<dbReference type="Pfam" id="PF14852">
    <property type="entry name" value="Fis1_TPR_N"/>
    <property type="match status" value="1"/>
</dbReference>
<evidence type="ECO:0000313" key="12">
    <source>
        <dbReference type="Proteomes" id="UP000076761"/>
    </source>
</evidence>
<sequence length="174" mass="19615">MPTELPYAADAEVSLSFDELDVLRLQYEKEVEAGHITVQTKFNYAWGLVKSPVREDQVEGVRLLQGTHNIRILAIRKDQKPLMAEIYRAEPARRRECLYYLALGHYKMGNYEDSKKFNGLLLEKEPTNLQAHSLQTLVDKRLARDGYIGMALAGGAAAIGTVLLAGLIRRATRK</sequence>
<dbReference type="EMBL" id="KV425560">
    <property type="protein sequence ID" value="KZT27865.1"/>
    <property type="molecule type" value="Genomic_DNA"/>
</dbReference>
<dbReference type="InterPro" id="IPR011990">
    <property type="entry name" value="TPR-like_helical_dom_sf"/>
</dbReference>
<dbReference type="GO" id="GO:0000266">
    <property type="term" value="P:mitochondrial fission"/>
    <property type="evidence" value="ECO:0007669"/>
    <property type="project" value="UniProtKB-UniRule"/>
</dbReference>
<keyword evidence="6 10" id="KW-1133">Transmembrane helix</keyword>
<keyword evidence="5 9" id="KW-1000">Mitochondrion outer membrane</keyword>
<accession>A0A165UAG2</accession>
<feature type="transmembrane region" description="Helical" evidence="10">
    <location>
        <begin position="147"/>
        <end position="168"/>
    </location>
</feature>
<keyword evidence="12" id="KW-1185">Reference proteome</keyword>
<dbReference type="GO" id="GO:0005741">
    <property type="term" value="C:mitochondrial outer membrane"/>
    <property type="evidence" value="ECO:0007669"/>
    <property type="project" value="UniProtKB-SubCell"/>
</dbReference>